<evidence type="ECO:0000256" key="1">
    <source>
        <dbReference type="SAM" id="SignalP"/>
    </source>
</evidence>
<evidence type="ECO:0000313" key="3">
    <source>
        <dbReference type="Proteomes" id="UP000030151"/>
    </source>
</evidence>
<keyword evidence="1" id="KW-0732">Signal</keyword>
<dbReference type="HOGENOM" id="CLU_045272_0_0_1"/>
<feature type="signal peptide" evidence="1">
    <location>
        <begin position="1"/>
        <end position="19"/>
    </location>
</feature>
<dbReference type="AlphaFoldDB" id="A0A014PPE6"/>
<dbReference type="eggNOG" id="ENOG502T691">
    <property type="taxonomic scope" value="Eukaryota"/>
</dbReference>
<sequence>MISMMLWTALSLSAATAHGAVVPRQAGDFDLAGVILQSSQVQRHLTSTKRFMGKEFPYSEGPMEASKDALGAKFRDDYDHFVESERKCLYIRNSFIKEATQSFFDVVPHVDAPDTITEDEEETGSVTESKAIIDIQRIGWNKEESTETGKSVTAGVQSGITAFSLSLAATFYGNQRTTGGQYGEASQQIEYTITETQNWKCPKNSICRHVTWTYTRTLRGKCITTPYYDAQCANSKHSKAKFSLALFGKCTPSVRAGDQFYTYSDNAFGDFDGGLNTQIPGYGPDNRGIKMPKPEVIASHKFADDECTFTYVLRDKSGSPVRARGNLIEKESKPLSAQVKVTKVPKAIKWIKGPQDQTMCELEGGWYWMPSNQWYISPEDGNTAKEWARRAELPDPVDLEKNCPANGQAKSKRALPPANKLSDVPANDLVQIEITQDDMPAFLDELKQSQSEGFVANTIDDKAQPVRREGWGYPPGHNFEHCLDQNIQQNGKA</sequence>
<reference evidence="2 3" key="1">
    <citation type="submission" date="2014-02" db="EMBL/GenBank/DDBJ databases">
        <title>The genome sequence of the entomopathogenic fungus Metarhizium robertsii ARSEF 2575.</title>
        <authorList>
            <person name="Giuliano Garisto Donzelli B."/>
            <person name="Roe B.A."/>
            <person name="Macmil S.L."/>
            <person name="Krasnoff S.B."/>
            <person name="Gibson D.M."/>
        </authorList>
    </citation>
    <scope>NUCLEOTIDE SEQUENCE [LARGE SCALE GENOMIC DNA]</scope>
    <source>
        <strain evidence="2 3">ARSEF 2575</strain>
    </source>
</reference>
<comment type="caution">
    <text evidence="2">The sequence shown here is derived from an EMBL/GenBank/DDBJ whole genome shotgun (WGS) entry which is preliminary data.</text>
</comment>
<evidence type="ECO:0000313" key="2">
    <source>
        <dbReference type="EMBL" id="EXU99398.1"/>
    </source>
</evidence>
<accession>A0A014PPE6</accession>
<dbReference type="Proteomes" id="UP000030151">
    <property type="component" value="Unassembled WGS sequence"/>
</dbReference>
<proteinExistence type="predicted"/>
<organism evidence="2 3">
    <name type="scientific">Metarhizium robertsii</name>
    <dbReference type="NCBI Taxonomy" id="568076"/>
    <lineage>
        <taxon>Eukaryota</taxon>
        <taxon>Fungi</taxon>
        <taxon>Dikarya</taxon>
        <taxon>Ascomycota</taxon>
        <taxon>Pezizomycotina</taxon>
        <taxon>Sordariomycetes</taxon>
        <taxon>Hypocreomycetidae</taxon>
        <taxon>Hypocreales</taxon>
        <taxon>Clavicipitaceae</taxon>
        <taxon>Metarhizium</taxon>
    </lineage>
</organism>
<gene>
    <name evidence="2" type="ORF">X797_007534</name>
</gene>
<name>A0A014PPE6_9HYPO</name>
<protein>
    <submittedName>
        <fullName evidence="2">Uncharacterized protein</fullName>
    </submittedName>
</protein>
<feature type="chain" id="PRO_5001474511" evidence="1">
    <location>
        <begin position="20"/>
        <end position="493"/>
    </location>
</feature>
<dbReference type="EMBL" id="JELW01000019">
    <property type="protein sequence ID" value="EXU99398.1"/>
    <property type="molecule type" value="Genomic_DNA"/>
</dbReference>